<evidence type="ECO:0000256" key="6">
    <source>
        <dbReference type="ARBA" id="ARBA00022807"/>
    </source>
</evidence>
<evidence type="ECO:0000256" key="1">
    <source>
        <dbReference type="ARBA" id="ARBA00000707"/>
    </source>
</evidence>
<dbReference type="InterPro" id="IPR022099">
    <property type="entry name" value="DUF3638"/>
</dbReference>
<evidence type="ECO:0000256" key="2">
    <source>
        <dbReference type="ARBA" id="ARBA00012759"/>
    </source>
</evidence>
<accession>A0A0C9U355</accession>
<sequence>MSTDPEIDNLTYLVTHVFCPLRLPVGEDHSVSDDLGLSQAILSSARAYGEHVGDEHGSEWNRILAMLSNLSATMQARALCGEEVESQFESMDVGDVNVYLIRAQNAAVVFRKQQNRMLFEAFEISPKAEAVMGARGKLVCSYPGPAIEVADEVFENEVFRSELVNFLVHMNDDTIPKAVPVAKKAGSNVEETRDTVDPRYVTELLTGILRGVGRPADIVRISKRIGDDVVWTNSQLPWRRSSLWLVIRVSLQTTLEQTPLGLHAYKAFMIFFMDKLAEKAIEADMSSELLHFMSTKISRRLMKLGSSTPGWLSQKALQTCTRIRKTLEERWERVQRSQTASPSWTPFELDPSKDTQLSLLASRGYICSALMDQGTEHPRTPFNPKHRHRGTLEDFLSSDGKFFKDAYHAEPRLTLHDVEQEVERGIDAWVAPILIADVADAEVACVQLGTLAESYSSSAQKVYANNPEELSIMFLTTIELWVALDKVVVKNIPMLEEYSPEVPLAHLERLLLRKSEQLHRLRLAYQYIRDRHARARDGWSVFSAKVDSRSFSVRYYNTSHKMQILKTRIEEDAQRARDAKLEELQRKNVRHADLGREIAAMDHIFDGYRHSRWCMKCSREKDRNGMTIEVHEWPLPSLPVSAAMIVFELDCPVSFNMWRSATFHLLVDLCSPFQQPESPYILLGAYSALQPYHEQHPRSRITLASDTKPFIRTHYRDVSIPTTSDLVCVSNGLNFYRWDPISSTKISEPFRKSDNSDLCTYRLSAGAYGNLQGYLKGTSHTSNEVIANQEDCHKDLSIHEFIAFGHLRSGSSLQWSNILRELRAQTLTFRRNEVHLLLAQAAGQVGNLSEVGEWSWHGDLADTLFCGALLSEIKNLMSSVEANWLEGVTMASVSFLISRLLASNQDPGVRARAHGLLRKVRKKTFSWVQELSLKVREVEDEEIRGRLRDIAAICRSTFDVDRGNMREQLSCQEDVEILVSCAIFIHDSTPAVLTGIPEESRLLLERDRRLSMVSEEILADRIEESNEGINSAVKGVWEAYQSGSQWRRLGHPSSRWFTCQTAGTEGRRSQEVHFNLLDGALLVEGKPLGTLPREFTVHPIYELIFGSQRILDVLPGSIPGMEYTTRGQILGWQVHFAMKGSELQIKAEKDGHLFELIPQQKLEGDLPAPLVNDHAHWLSLSDWTIEVRPLDKLWERRRDNWEIYLAPGAYSMRKGSAMLVDIRSQTWTMMSDLMKPLERRDNLLVMLFPYQAVQGIPAPRLVVELPRYSLSFFVDEDGDLQSFNMRDMVYDKNQSIGSMFGLVNQLVLRPKAQMEEDLVQRCVLIPHGNVSFKVHGHHVQVNINTHKSSLRRVTYETYTVDTELHCLGGNVSLTNKLYRAYLHAVTSSGCTIDPLTGKTGTEEALSILESASCQSAMKIDSRAVQLLSSIGSLVPRRVWYPAHLRCMQNVQWSCLPAAAQHHGLYFAAKSIKRRWERDQVFREDQPICSFDGFPSRELHLLERASLRAAGLYPQTFSGPVPSENCDATHASRDLVCSGNEYRAYSTASAVAKWSSTQDTVDDILDRLQSWEGMLHGHAPEFTLRYSKAWLRPDLAQIWLTAYNTCRRSDTRQPHELLFSLAAMAYASPECKDLVPTLLAFATIPAFGTIGPPPYKSYELSDGFTPSTSVLREYISSSAREFEDSPECVMPQWHRETDSEWLARRRSAYRQRLNSDLDAGVESLLFGWPCKSPRRSLSASCYNLSSLANKLDHLFASCYHNLQLKQHLVHVQQILDRARAPAPILQSFTFKPSSGKHTPGAPVVILGRLFKRPAPHPPSLPPHPLAVPHGDELSSESARLRHLIDGLRANAKSRFQEQYAEDLRLSEEAFCNEAYLATPEFAQQTIAVLTQHYAQIRGLFFQYFQVLKQSLHPQGTKGYAVSQSGQWPRITVKAMLQCLASTSLIVLPDDWRECLTSFALLTLELQRSRRSLLHAARGQNEDLFKELLNKGCDGWQAEKHPDWLLIQLEGNFLVRRIQAEIASEMISPQSGLNTAMQLNMGEGKSSVIVPISVAALADRSQLVRVVIPKALRWQMFQLLVDRLGGLTNRRIYYLPFCRSLKICREQVGALFEIMLECMREGGILVVQPDHLLSLKLMSVEKQLGEHKDAADELLKLQRWLHSHARDILDESDEILHVRYQMLYTMGCQHHLEGFPERWTTTQQVLSLVRKHASSVRDQFPRGMEVECGAPGSFPYVRILRADAGLELVSQIAKDVMDGLLPNLRFNQVRSGLRDAIHCFITRKDVTSSKVEMVEEYSRNSTLWGGLLLLRGLLASGILLFSLRERRWRVDYGLCPSRTMLAVPYRAKDSPAPRAEFGHPDVAVMLTCLSYYYDALTEEQLMTCFQILLKEDNPALEYESWISDLASDDVPCDLQRVNGINIKSSEQWKRRLVPLFAGNKTVVDFYLSRVVFPKEAKEFPTKLSCSGWDLAEEKDHITTGFSGTNDGRYLLPTSITQRDPDHQLATNAKVLAYLLQPENCYYMCTTGEDGERRTAREFLDLLVSQKPEIRVLLDVGAQMLELSNRALATAWLELKKDAQAAIYFDDDEELMVRARDGTTQHLLSSPFAQQLGKCVVYLDDAHTRGTDIKFPLGFRAAVTLGPKVTKDRLAQGCMRMRKLGHGHSVMFFAPREVDQSIRSVSSKHDVDAIDAADILRWTILETCDEIQHRAPQWAQQGADHASRYDAWSSYCNDDYCNDEFTSEELAEAWLQPEAKTLEKLYAPGRSDSLLDTSDPLIQQRLADLGIVSVGASGMDEEQEREVVHEIEREKQVERPPKLPAASHRLHGDVQTFVRLGSIPRGSTAFLKIFESLTNTSAAFTERDRWTDGVFATADFCKTVQLGPGANADQYLRAVNWVISSDVIQPPVLVVVSPYEAHQLLPKIRSSKTVHLHVYTPRILQSMLPCDGLNLYSIPAVPDTWTAPLFLVDHLNVFAGQLYLRDYTTYIQLCRFLCLQARDLEGDVDFTIQSDGFIKPEDRPPRARTGGSFQESPIPSLKKLFGLRTKGMLYAPTHMGKILDARLLTNDDFRNQTYDESRTD</sequence>
<organism evidence="10 11">
    <name type="scientific">Paxillus involutus ATCC 200175</name>
    <dbReference type="NCBI Taxonomy" id="664439"/>
    <lineage>
        <taxon>Eukaryota</taxon>
        <taxon>Fungi</taxon>
        <taxon>Dikarya</taxon>
        <taxon>Basidiomycota</taxon>
        <taxon>Agaricomycotina</taxon>
        <taxon>Agaricomycetes</taxon>
        <taxon>Agaricomycetidae</taxon>
        <taxon>Boletales</taxon>
        <taxon>Paxilineae</taxon>
        <taxon>Paxillaceae</taxon>
        <taxon>Paxillus</taxon>
    </lineage>
</organism>
<dbReference type="EC" id="3.4.19.12" evidence="2"/>
<evidence type="ECO:0000256" key="5">
    <source>
        <dbReference type="ARBA" id="ARBA00022801"/>
    </source>
</evidence>
<proteinExistence type="predicted"/>
<evidence type="ECO:0000313" key="11">
    <source>
        <dbReference type="Proteomes" id="UP000053647"/>
    </source>
</evidence>
<keyword evidence="6" id="KW-0788">Thiol protease</keyword>
<keyword evidence="11" id="KW-1185">Reference proteome</keyword>
<reference evidence="11" key="2">
    <citation type="submission" date="2015-01" db="EMBL/GenBank/DDBJ databases">
        <title>Evolutionary Origins and Diversification of the Mycorrhizal Mutualists.</title>
        <authorList>
            <consortium name="DOE Joint Genome Institute"/>
            <consortium name="Mycorrhizal Genomics Consortium"/>
            <person name="Kohler A."/>
            <person name="Kuo A."/>
            <person name="Nagy L.G."/>
            <person name="Floudas D."/>
            <person name="Copeland A."/>
            <person name="Barry K.W."/>
            <person name="Cichocki N."/>
            <person name="Veneault-Fourrey C."/>
            <person name="LaButti K."/>
            <person name="Lindquist E.A."/>
            <person name="Lipzen A."/>
            <person name="Lundell T."/>
            <person name="Morin E."/>
            <person name="Murat C."/>
            <person name="Riley R."/>
            <person name="Ohm R."/>
            <person name="Sun H."/>
            <person name="Tunlid A."/>
            <person name="Henrissat B."/>
            <person name="Grigoriev I.V."/>
            <person name="Hibbett D.S."/>
            <person name="Martin F."/>
        </authorList>
    </citation>
    <scope>NUCLEOTIDE SEQUENCE [LARGE SCALE GENOMIC DNA]</scope>
    <source>
        <strain evidence="11">ATCC 200175</strain>
    </source>
</reference>
<keyword evidence="5" id="KW-0378">Hydrolase</keyword>
<dbReference type="GO" id="GO:0004843">
    <property type="term" value="F:cysteine-type deubiquitinase activity"/>
    <property type="evidence" value="ECO:0007669"/>
    <property type="project" value="UniProtKB-EC"/>
</dbReference>
<reference evidence="10 11" key="1">
    <citation type="submission" date="2014-06" db="EMBL/GenBank/DDBJ databases">
        <authorList>
            <consortium name="DOE Joint Genome Institute"/>
            <person name="Kuo A."/>
            <person name="Kohler A."/>
            <person name="Nagy L.G."/>
            <person name="Floudas D."/>
            <person name="Copeland A."/>
            <person name="Barry K.W."/>
            <person name="Cichocki N."/>
            <person name="Veneault-Fourrey C."/>
            <person name="LaButti K."/>
            <person name="Lindquist E.A."/>
            <person name="Lipzen A."/>
            <person name="Lundell T."/>
            <person name="Morin E."/>
            <person name="Murat C."/>
            <person name="Sun H."/>
            <person name="Tunlid A."/>
            <person name="Henrissat B."/>
            <person name="Grigoriev I.V."/>
            <person name="Hibbett D.S."/>
            <person name="Martin F."/>
            <person name="Nordberg H.P."/>
            <person name="Cantor M.N."/>
            <person name="Hua S.X."/>
        </authorList>
    </citation>
    <scope>NUCLEOTIDE SEQUENCE [LARGE SCALE GENOMIC DNA]</scope>
    <source>
        <strain evidence="10 11">ATCC 200175</strain>
    </source>
</reference>
<evidence type="ECO:0000259" key="9">
    <source>
        <dbReference type="Pfam" id="PF20255"/>
    </source>
</evidence>
<evidence type="ECO:0000256" key="4">
    <source>
        <dbReference type="ARBA" id="ARBA00022786"/>
    </source>
</evidence>
<keyword evidence="3" id="KW-0645">Protease</keyword>
<feature type="domain" description="DUF3645" evidence="8">
    <location>
        <begin position="2334"/>
        <end position="2365"/>
    </location>
</feature>
<dbReference type="EMBL" id="KN819349">
    <property type="protein sequence ID" value="KIJ13716.1"/>
    <property type="molecule type" value="Genomic_DNA"/>
</dbReference>
<dbReference type="Pfam" id="PF12359">
    <property type="entry name" value="DUF3645"/>
    <property type="match status" value="1"/>
</dbReference>
<dbReference type="InterPro" id="IPR022105">
    <property type="entry name" value="DUF3645"/>
</dbReference>
<dbReference type="Pfam" id="PF20255">
    <property type="entry name" value="DUF6606"/>
    <property type="match status" value="1"/>
</dbReference>
<feature type="domain" description="DUF3638" evidence="7">
    <location>
        <begin position="1993"/>
        <end position="2214"/>
    </location>
</feature>
<dbReference type="OrthoDB" id="3182339at2759"/>
<evidence type="ECO:0000256" key="3">
    <source>
        <dbReference type="ARBA" id="ARBA00022670"/>
    </source>
</evidence>
<dbReference type="Proteomes" id="UP000053647">
    <property type="component" value="Unassembled WGS sequence"/>
</dbReference>
<evidence type="ECO:0000313" key="10">
    <source>
        <dbReference type="EMBL" id="KIJ13716.1"/>
    </source>
</evidence>
<name>A0A0C9U355_PAXIN</name>
<dbReference type="Pfam" id="PF12340">
    <property type="entry name" value="DUF3638"/>
    <property type="match status" value="1"/>
</dbReference>
<dbReference type="HOGENOM" id="CLU_000211_1_0_1"/>
<keyword evidence="4" id="KW-0833">Ubl conjugation pathway</keyword>
<dbReference type="GO" id="GO:0006508">
    <property type="term" value="P:proteolysis"/>
    <property type="evidence" value="ECO:0007669"/>
    <property type="project" value="UniProtKB-KW"/>
</dbReference>
<gene>
    <name evidence="10" type="ORF">PAXINDRAFT_80523</name>
</gene>
<dbReference type="PANTHER" id="PTHR13367:SF34">
    <property type="match status" value="1"/>
</dbReference>
<evidence type="ECO:0000259" key="7">
    <source>
        <dbReference type="Pfam" id="PF12340"/>
    </source>
</evidence>
<dbReference type="InterPro" id="IPR051346">
    <property type="entry name" value="OTU_Deubiquitinase"/>
</dbReference>
<dbReference type="PANTHER" id="PTHR13367">
    <property type="entry name" value="UBIQUITIN THIOESTERASE"/>
    <property type="match status" value="1"/>
</dbReference>
<comment type="catalytic activity">
    <reaction evidence="1">
        <text>Thiol-dependent hydrolysis of ester, thioester, amide, peptide and isopeptide bonds formed by the C-terminal Gly of ubiquitin (a 76-residue protein attached to proteins as an intracellular targeting signal).</text>
        <dbReference type="EC" id="3.4.19.12"/>
    </reaction>
</comment>
<feature type="domain" description="DUF6606" evidence="9">
    <location>
        <begin position="13"/>
        <end position="277"/>
    </location>
</feature>
<protein>
    <recommendedName>
        <fullName evidence="2">ubiquitinyl hydrolase 1</fullName>
        <ecNumber evidence="2">3.4.19.12</ecNumber>
    </recommendedName>
</protein>
<evidence type="ECO:0000259" key="8">
    <source>
        <dbReference type="Pfam" id="PF12359"/>
    </source>
</evidence>
<dbReference type="InterPro" id="IPR046541">
    <property type="entry name" value="DUF6606"/>
</dbReference>